<dbReference type="Gene3D" id="2.60.40.420">
    <property type="entry name" value="Cupredoxins - blue copper proteins"/>
    <property type="match status" value="1"/>
</dbReference>
<evidence type="ECO:0000256" key="15">
    <source>
        <dbReference type="RuleBase" id="RU000457"/>
    </source>
</evidence>
<evidence type="ECO:0000256" key="2">
    <source>
        <dbReference type="ARBA" id="ARBA00007866"/>
    </source>
</evidence>
<dbReference type="CDD" id="cd13912">
    <property type="entry name" value="CcO_II_C"/>
    <property type="match status" value="1"/>
</dbReference>
<proteinExistence type="inferred from homology"/>
<geneLocation type="mitochondrion" evidence="19"/>
<dbReference type="PRINTS" id="PR01166">
    <property type="entry name" value="CYCOXIDASEII"/>
</dbReference>
<dbReference type="InterPro" id="IPR045187">
    <property type="entry name" value="CcO_II"/>
</dbReference>
<dbReference type="FunFam" id="2.60.40.420:FF:000001">
    <property type="entry name" value="Cytochrome c oxidase subunit 2"/>
    <property type="match status" value="1"/>
</dbReference>
<dbReference type="GO" id="GO:0006123">
    <property type="term" value="P:mitochondrial electron transport, cytochrome c to oxygen"/>
    <property type="evidence" value="ECO:0007669"/>
    <property type="project" value="UniProtKB-ARBA"/>
</dbReference>
<dbReference type="PROSITE" id="PS00078">
    <property type="entry name" value="COX2"/>
    <property type="match status" value="1"/>
</dbReference>
<dbReference type="NCBIfam" id="TIGR02866">
    <property type="entry name" value="CoxB"/>
    <property type="match status" value="1"/>
</dbReference>
<comment type="subcellular location">
    <subcellularLocation>
        <location evidence="1 15">Mitochondrion inner membrane</location>
        <topology evidence="1 15">Multi-pass membrane protein</topology>
    </subcellularLocation>
</comment>
<feature type="transmembrane region" description="Helical" evidence="16">
    <location>
        <begin position="81"/>
        <end position="102"/>
    </location>
</feature>
<dbReference type="SUPFAM" id="SSF81464">
    <property type="entry name" value="Cytochrome c oxidase subunit II-like, transmembrane region"/>
    <property type="match status" value="1"/>
</dbReference>
<dbReference type="FunFam" id="1.10.287.90:FF:000004">
    <property type="entry name" value="Cytochrome c oxidase subunit 2"/>
    <property type="match status" value="1"/>
</dbReference>
<feature type="domain" description="Cytochrome oxidase subunit II transmembrane region profile" evidence="18">
    <location>
        <begin position="12"/>
        <end position="108"/>
    </location>
</feature>
<evidence type="ECO:0000259" key="17">
    <source>
        <dbReference type="PROSITE" id="PS50857"/>
    </source>
</evidence>
<evidence type="ECO:0000256" key="7">
    <source>
        <dbReference type="ARBA" id="ARBA00022723"/>
    </source>
</evidence>
<gene>
    <name evidence="19" type="primary">cox2</name>
</gene>
<keyword evidence="7 15" id="KW-0479">Metal-binding</keyword>
<dbReference type="RefSeq" id="YP_010119596.1">
    <property type="nucleotide sequence ID" value="NC_056156.1"/>
</dbReference>
<dbReference type="Gene3D" id="1.10.287.90">
    <property type="match status" value="1"/>
</dbReference>
<evidence type="ECO:0000256" key="14">
    <source>
        <dbReference type="ARBA" id="ARBA00049512"/>
    </source>
</evidence>
<comment type="cofactor">
    <cofactor evidence="15">
        <name>Cu cation</name>
        <dbReference type="ChEBI" id="CHEBI:23378"/>
    </cofactor>
    <text evidence="15">Binds a copper A center.</text>
</comment>
<comment type="similarity">
    <text evidence="2 15">Belongs to the cytochrome c oxidase subunit 2 family.</text>
</comment>
<comment type="catalytic activity">
    <reaction evidence="14">
        <text>4 Fe(II)-[cytochrome c] + O2 + 8 H(+)(in) = 4 Fe(III)-[cytochrome c] + 2 H2O + 4 H(+)(out)</text>
        <dbReference type="Rhea" id="RHEA:11436"/>
        <dbReference type="Rhea" id="RHEA-COMP:10350"/>
        <dbReference type="Rhea" id="RHEA-COMP:14399"/>
        <dbReference type="ChEBI" id="CHEBI:15377"/>
        <dbReference type="ChEBI" id="CHEBI:15378"/>
        <dbReference type="ChEBI" id="CHEBI:15379"/>
        <dbReference type="ChEBI" id="CHEBI:29033"/>
        <dbReference type="ChEBI" id="CHEBI:29034"/>
        <dbReference type="EC" id="7.1.1.9"/>
    </reaction>
    <physiologicalReaction direction="left-to-right" evidence="14">
        <dbReference type="Rhea" id="RHEA:11437"/>
    </physiologicalReaction>
</comment>
<dbReference type="GO" id="GO:0004129">
    <property type="term" value="F:cytochrome-c oxidase activity"/>
    <property type="evidence" value="ECO:0007669"/>
    <property type="project" value="UniProtKB-EC"/>
</dbReference>
<keyword evidence="11 15" id="KW-0186">Copper</keyword>
<keyword evidence="6 15" id="KW-0812">Transmembrane</keyword>
<dbReference type="PANTHER" id="PTHR22888:SF9">
    <property type="entry name" value="CYTOCHROME C OXIDASE SUBUNIT 2"/>
    <property type="match status" value="1"/>
</dbReference>
<dbReference type="PROSITE" id="PS50857">
    <property type="entry name" value="COX2_CUA"/>
    <property type="match status" value="1"/>
</dbReference>
<name>A0A7U1XAW8_9PEZI</name>
<dbReference type="GO" id="GO:0005743">
    <property type="term" value="C:mitochondrial inner membrane"/>
    <property type="evidence" value="ECO:0007669"/>
    <property type="project" value="UniProtKB-SubCell"/>
</dbReference>
<evidence type="ECO:0000256" key="12">
    <source>
        <dbReference type="ARBA" id="ARBA00023128"/>
    </source>
</evidence>
<dbReference type="InterPro" id="IPR002429">
    <property type="entry name" value="CcO_II-like_C"/>
</dbReference>
<evidence type="ECO:0000256" key="11">
    <source>
        <dbReference type="ARBA" id="ARBA00023008"/>
    </source>
</evidence>
<evidence type="ECO:0000313" key="19">
    <source>
        <dbReference type="EMBL" id="QRB97933.1"/>
    </source>
</evidence>
<dbReference type="PROSITE" id="PS50999">
    <property type="entry name" value="COX2_TM"/>
    <property type="match status" value="1"/>
</dbReference>
<protein>
    <recommendedName>
        <fullName evidence="3 15">Cytochrome c oxidase subunit 2</fullName>
    </recommendedName>
</protein>
<keyword evidence="8" id="KW-1278">Translocase</keyword>
<keyword evidence="13 15" id="KW-0472">Membrane</keyword>
<dbReference type="GO" id="GO:0045277">
    <property type="term" value="C:respiratory chain complex IV"/>
    <property type="evidence" value="ECO:0007669"/>
    <property type="project" value="UniProtKB-ARBA"/>
</dbReference>
<dbReference type="GO" id="GO:0016491">
    <property type="term" value="F:oxidoreductase activity"/>
    <property type="evidence" value="ECO:0007669"/>
    <property type="project" value="InterPro"/>
</dbReference>
<accession>A0A7U1XAW8</accession>
<evidence type="ECO:0000256" key="6">
    <source>
        <dbReference type="ARBA" id="ARBA00022692"/>
    </source>
</evidence>
<dbReference type="EMBL" id="MT331819">
    <property type="protein sequence ID" value="QRB97933.1"/>
    <property type="molecule type" value="Genomic_DNA"/>
</dbReference>
<evidence type="ECO:0000256" key="5">
    <source>
        <dbReference type="ARBA" id="ARBA00022660"/>
    </source>
</evidence>
<keyword evidence="9 15" id="KW-0249">Electron transport</keyword>
<dbReference type="InterPro" id="IPR034210">
    <property type="entry name" value="CcO_II_C"/>
</dbReference>
<dbReference type="Pfam" id="PF02790">
    <property type="entry name" value="COX2_TM"/>
    <property type="match status" value="1"/>
</dbReference>
<dbReference type="InterPro" id="IPR011759">
    <property type="entry name" value="Cyt_c_oxidase_su2_TM_dom"/>
</dbReference>
<keyword evidence="12 15" id="KW-0496">Mitochondrion</keyword>
<evidence type="ECO:0000256" key="8">
    <source>
        <dbReference type="ARBA" id="ARBA00022967"/>
    </source>
</evidence>
<evidence type="ECO:0000256" key="10">
    <source>
        <dbReference type="ARBA" id="ARBA00022989"/>
    </source>
</evidence>
<dbReference type="GO" id="GO:0005507">
    <property type="term" value="F:copper ion binding"/>
    <property type="evidence" value="ECO:0007669"/>
    <property type="project" value="InterPro"/>
</dbReference>
<dbReference type="InterPro" id="IPR014222">
    <property type="entry name" value="Cyt_c_oxidase_su2"/>
</dbReference>
<evidence type="ECO:0000256" key="9">
    <source>
        <dbReference type="ARBA" id="ARBA00022982"/>
    </source>
</evidence>
<dbReference type="AlphaFoldDB" id="A0A7U1XAW8"/>
<reference evidence="19" key="1">
    <citation type="submission" date="2020-04" db="EMBL/GenBank/DDBJ databases">
        <title>Mitochondrial genomes of Ceratocystis.</title>
        <authorList>
            <person name="Mayers C.G."/>
            <person name="Harrington T.C."/>
            <person name="Wai A."/>
            <person name="Hausner G."/>
        </authorList>
    </citation>
    <scope>NUCLEOTIDE SEQUENCE</scope>
    <source>
        <strain evidence="19">C1714</strain>
    </source>
</reference>
<keyword evidence="15" id="KW-0999">Mitochondrion inner membrane</keyword>
<comment type="function">
    <text evidence="15">Component of the cytochrome c oxidase, the last enzyme in the mitochondrial electron transport chain which drives oxidative phosphorylation. The respiratory chain contains 3 multisubunit complexes succinate dehydrogenase (complex II, CII), ubiquinol-cytochrome c oxidoreductase (cytochrome b-c1 complex, complex III, CIII) and cytochrome c oxidase (complex IV, CIV), that cooperate to transfer electrons derived from NADH and succinate to molecular oxygen, creating an electrochemical gradient over the inner membrane that drives transmembrane transport and the ATP synthase. Cytochrome c oxidase is the component of the respiratory chain that catalyzes the reduction of oxygen to water. Electrons originating from reduced cytochrome c in the intermembrane space (IMS) are transferred via the dinuclear copper A center (CU(A)) of subunit 2 and heme A of subunit 1 to the active site in subunit 1, a binuclear center (BNC) formed by heme A3 and copper B (CU(B)). The BNC reduces molecular oxygen to 2 water molecules using 4 electrons from cytochrome c in the IMS and 4 protons from the mitochondrial matrix.</text>
</comment>
<dbReference type="Pfam" id="PF00116">
    <property type="entry name" value="COX2"/>
    <property type="match status" value="1"/>
</dbReference>
<evidence type="ECO:0000259" key="18">
    <source>
        <dbReference type="PROSITE" id="PS50999"/>
    </source>
</evidence>
<dbReference type="InterPro" id="IPR001505">
    <property type="entry name" value="Copper_CuA"/>
</dbReference>
<keyword evidence="10 16" id="KW-1133">Transmembrane helix</keyword>
<keyword evidence="5 15" id="KW-0679">Respiratory chain</keyword>
<dbReference type="SUPFAM" id="SSF49503">
    <property type="entry name" value="Cupredoxins"/>
    <property type="match status" value="1"/>
</dbReference>
<evidence type="ECO:0000256" key="13">
    <source>
        <dbReference type="ARBA" id="ARBA00023136"/>
    </source>
</evidence>
<evidence type="ECO:0000256" key="4">
    <source>
        <dbReference type="ARBA" id="ARBA00022448"/>
    </source>
</evidence>
<feature type="domain" description="Cytochrome oxidase subunit II copper A binding" evidence="17">
    <location>
        <begin position="109"/>
        <end position="247"/>
    </location>
</feature>
<organism evidence="19">
    <name type="scientific">Ceratocystis uchidae</name>
    <dbReference type="NCBI Taxonomy" id="2029751"/>
    <lineage>
        <taxon>Eukaryota</taxon>
        <taxon>Fungi</taxon>
        <taxon>Dikarya</taxon>
        <taxon>Ascomycota</taxon>
        <taxon>Pezizomycotina</taxon>
        <taxon>Sordariomycetes</taxon>
        <taxon>Hypocreomycetidae</taxon>
        <taxon>Microascales</taxon>
        <taxon>Ceratocystidaceae</taxon>
        <taxon>Ceratocystis</taxon>
    </lineage>
</organism>
<dbReference type="InterPro" id="IPR008972">
    <property type="entry name" value="Cupredoxin"/>
</dbReference>
<sequence>MFFNNLIFNFDAPTSWGIFFQDSATPPMEGLIELHNNIMYYLVLILFGVAWVLFSIVYNFIEKKAPISHKYLNHGTLIELVWTITPALVLILIAFPSFKLLYLMDEINDPSMTVLAQGHQWYWSYQYPDFLDPNGDFIEFDSYIVPQSDLNEGDLRMLEVDNRLMLPELTHVRVLVTSDDVIHSFAIPSLAIKIDAYPGRLNEVSVYINRSGVFYGQCSEICGILHSSMPIVIESVSPAKFVNWLYNYE</sequence>
<dbReference type="InterPro" id="IPR036257">
    <property type="entry name" value="Cyt_c_oxidase_su2_TM_sf"/>
</dbReference>
<dbReference type="PANTHER" id="PTHR22888">
    <property type="entry name" value="CYTOCHROME C OXIDASE, SUBUNIT II"/>
    <property type="match status" value="1"/>
</dbReference>
<evidence type="ECO:0000256" key="16">
    <source>
        <dbReference type="SAM" id="Phobius"/>
    </source>
</evidence>
<evidence type="ECO:0000256" key="1">
    <source>
        <dbReference type="ARBA" id="ARBA00004448"/>
    </source>
</evidence>
<keyword evidence="4 15" id="KW-0813">Transport</keyword>
<feature type="transmembrane region" description="Helical" evidence="16">
    <location>
        <begin position="38"/>
        <end position="61"/>
    </location>
</feature>
<dbReference type="GeneID" id="65320934"/>
<evidence type="ECO:0000256" key="3">
    <source>
        <dbReference type="ARBA" id="ARBA00015946"/>
    </source>
</evidence>